<dbReference type="InterPro" id="IPR029069">
    <property type="entry name" value="HotDog_dom_sf"/>
</dbReference>
<dbReference type="Proteomes" id="UP000184480">
    <property type="component" value="Unassembled WGS sequence"/>
</dbReference>
<dbReference type="GO" id="GO:0061522">
    <property type="term" value="F:1,4-dihydroxy-2-naphthoyl-CoA thioesterase activity"/>
    <property type="evidence" value="ECO:0007669"/>
    <property type="project" value="TreeGrafter"/>
</dbReference>
<dbReference type="CDD" id="cd03443">
    <property type="entry name" value="PaaI_thioesterase"/>
    <property type="match status" value="1"/>
</dbReference>
<name>A0A1M5F3I1_9BACT</name>
<dbReference type="InterPro" id="IPR006683">
    <property type="entry name" value="Thioestr_dom"/>
</dbReference>
<dbReference type="RefSeq" id="WP_062179086.1">
    <property type="nucleotide sequence ID" value="NZ_BBXL01000006.1"/>
</dbReference>
<sequence>MRLNKNNIRERVKDTMMETLKMSFVENDEPTIEVIMPVGRHNCQTMDVLHGGATISLAETAAGVGSNLLCKEDEGCFGIQISANHISSAKIGETVRAIGTPVHIGRSTHVWDVEVISDTDKRLISKISVTNFVVPYRRK</sequence>
<evidence type="ECO:0000256" key="2">
    <source>
        <dbReference type="ARBA" id="ARBA00022801"/>
    </source>
</evidence>
<keyword evidence="2" id="KW-0378">Hydrolase</keyword>
<dbReference type="PANTHER" id="PTHR43240">
    <property type="entry name" value="1,4-DIHYDROXY-2-NAPHTHOYL-COA THIOESTERASE 1"/>
    <property type="match status" value="1"/>
</dbReference>
<dbReference type="GO" id="GO:0005829">
    <property type="term" value="C:cytosol"/>
    <property type="evidence" value="ECO:0007669"/>
    <property type="project" value="TreeGrafter"/>
</dbReference>
<reference evidence="5" key="1">
    <citation type="submission" date="2016-11" db="EMBL/GenBank/DDBJ databases">
        <authorList>
            <person name="Varghese N."/>
            <person name="Submissions S."/>
        </authorList>
    </citation>
    <scope>NUCLEOTIDE SEQUENCE [LARGE SCALE GENOMIC DNA]</scope>
    <source>
        <strain evidence="5">DSM 27370</strain>
    </source>
</reference>
<dbReference type="OrthoDB" id="9798208at2"/>
<dbReference type="STRING" id="1346286.SAMN05444362_11139"/>
<proteinExistence type="inferred from homology"/>
<gene>
    <name evidence="4" type="ORF">SAMN05444362_11139</name>
</gene>
<feature type="domain" description="Thioesterase" evidence="3">
    <location>
        <begin position="48"/>
        <end position="122"/>
    </location>
</feature>
<organism evidence="4 5">
    <name type="scientific">Dysgonomonas macrotermitis</name>
    <dbReference type="NCBI Taxonomy" id="1346286"/>
    <lineage>
        <taxon>Bacteria</taxon>
        <taxon>Pseudomonadati</taxon>
        <taxon>Bacteroidota</taxon>
        <taxon>Bacteroidia</taxon>
        <taxon>Bacteroidales</taxon>
        <taxon>Dysgonomonadaceae</taxon>
        <taxon>Dysgonomonas</taxon>
    </lineage>
</organism>
<dbReference type="NCBIfam" id="TIGR00369">
    <property type="entry name" value="unchar_dom_1"/>
    <property type="match status" value="1"/>
</dbReference>
<dbReference type="Pfam" id="PF03061">
    <property type="entry name" value="4HBT"/>
    <property type="match status" value="1"/>
</dbReference>
<dbReference type="SUPFAM" id="SSF54637">
    <property type="entry name" value="Thioesterase/thiol ester dehydrase-isomerase"/>
    <property type="match status" value="1"/>
</dbReference>
<dbReference type="InterPro" id="IPR003736">
    <property type="entry name" value="PAAI_dom"/>
</dbReference>
<dbReference type="Gene3D" id="3.10.129.10">
    <property type="entry name" value="Hotdog Thioesterase"/>
    <property type="match status" value="1"/>
</dbReference>
<evidence type="ECO:0000313" key="4">
    <source>
        <dbReference type="EMBL" id="SHF86016.1"/>
    </source>
</evidence>
<evidence type="ECO:0000313" key="5">
    <source>
        <dbReference type="Proteomes" id="UP000184480"/>
    </source>
</evidence>
<dbReference type="PANTHER" id="PTHR43240:SF5">
    <property type="entry name" value="1,4-DIHYDROXY-2-NAPHTHOYL-COA THIOESTERASE 1"/>
    <property type="match status" value="1"/>
</dbReference>
<comment type="similarity">
    <text evidence="1">Belongs to the thioesterase PaaI family.</text>
</comment>
<dbReference type="EMBL" id="FQUC01000011">
    <property type="protein sequence ID" value="SHF86016.1"/>
    <property type="molecule type" value="Genomic_DNA"/>
</dbReference>
<evidence type="ECO:0000256" key="1">
    <source>
        <dbReference type="ARBA" id="ARBA00008324"/>
    </source>
</evidence>
<accession>A0A1M5F3I1</accession>
<protein>
    <submittedName>
        <fullName evidence="4">Uncharacterized domain 1-containing protein</fullName>
    </submittedName>
</protein>
<dbReference type="AlphaFoldDB" id="A0A1M5F3I1"/>
<keyword evidence="5" id="KW-1185">Reference proteome</keyword>
<evidence type="ECO:0000259" key="3">
    <source>
        <dbReference type="Pfam" id="PF03061"/>
    </source>
</evidence>